<name>A0ABD1V5W4_9LAMI</name>
<comment type="caution">
    <text evidence="1">The sequence shown here is derived from an EMBL/GenBank/DDBJ whole genome shotgun (WGS) entry which is preliminary data.</text>
</comment>
<gene>
    <name evidence="1" type="ORF">Adt_06063</name>
</gene>
<reference evidence="2" key="1">
    <citation type="submission" date="2024-07" db="EMBL/GenBank/DDBJ databases">
        <title>Two chromosome-level genome assemblies of Korean endemic species Abeliophyllum distichum and Forsythia ovata (Oleaceae).</title>
        <authorList>
            <person name="Jang H."/>
        </authorList>
    </citation>
    <scope>NUCLEOTIDE SEQUENCE [LARGE SCALE GENOMIC DNA]</scope>
</reference>
<evidence type="ECO:0000313" key="1">
    <source>
        <dbReference type="EMBL" id="KAL2532712.1"/>
    </source>
</evidence>
<dbReference type="PANTHER" id="PTHR48449">
    <property type="entry name" value="DUF1985 DOMAIN-CONTAINING PROTEIN"/>
    <property type="match status" value="1"/>
</dbReference>
<dbReference type="EMBL" id="JBFOLK010000002">
    <property type="protein sequence ID" value="KAL2532712.1"/>
    <property type="molecule type" value="Genomic_DNA"/>
</dbReference>
<dbReference type="AlphaFoldDB" id="A0ABD1V5W4"/>
<accession>A0ABD1V5W4</accession>
<organism evidence="1 2">
    <name type="scientific">Abeliophyllum distichum</name>
    <dbReference type="NCBI Taxonomy" id="126358"/>
    <lineage>
        <taxon>Eukaryota</taxon>
        <taxon>Viridiplantae</taxon>
        <taxon>Streptophyta</taxon>
        <taxon>Embryophyta</taxon>
        <taxon>Tracheophyta</taxon>
        <taxon>Spermatophyta</taxon>
        <taxon>Magnoliopsida</taxon>
        <taxon>eudicotyledons</taxon>
        <taxon>Gunneridae</taxon>
        <taxon>Pentapetalae</taxon>
        <taxon>asterids</taxon>
        <taxon>lamiids</taxon>
        <taxon>Lamiales</taxon>
        <taxon>Oleaceae</taxon>
        <taxon>Forsythieae</taxon>
        <taxon>Abeliophyllum</taxon>
    </lineage>
</organism>
<evidence type="ECO:0000313" key="2">
    <source>
        <dbReference type="Proteomes" id="UP001604336"/>
    </source>
</evidence>
<keyword evidence="2" id="KW-1185">Reference proteome</keyword>
<dbReference type="Proteomes" id="UP001604336">
    <property type="component" value="Unassembled WGS sequence"/>
</dbReference>
<proteinExistence type="predicted"/>
<protein>
    <submittedName>
        <fullName evidence="1">DUF1985 domain-containing protein</fullName>
    </submittedName>
</protein>
<dbReference type="PANTHER" id="PTHR48449:SF1">
    <property type="entry name" value="DUF1985 DOMAIN-CONTAINING PROTEIN"/>
    <property type="match status" value="1"/>
</dbReference>
<sequence length="214" mass="24728">MKFFLHKAQLSDREVFKCGLLLLLTNLFFTTAYKRSVEDSLMVLVDSDDMNTFAWGKDLFKFTLASLRSGLRNKYLIVEGDGKPYIAYKLNGFLIAFQIWIYETLPVLDGKICTKISHRCPRILNWTSNVQGNFLSRLNLGKDIFGRPNLEVISIKPTTDERLQLYTKGFYHDLQGLRVEDSDDDFASHVVRRSPRIMMKHTNVGCNISSFRLK</sequence>